<dbReference type="SMART" id="SM00400">
    <property type="entry name" value="ZnF_CHCC"/>
    <property type="match status" value="1"/>
</dbReference>
<reference evidence="6" key="1">
    <citation type="submission" date="2015-08" db="EMBL/GenBank/DDBJ databases">
        <authorList>
            <person name="Varghese N."/>
        </authorList>
    </citation>
    <scope>NUCLEOTIDE SEQUENCE [LARGE SCALE GENOMIC DNA]</scope>
    <source>
        <strain evidence="6">DSM 18181</strain>
    </source>
</reference>
<dbReference type="GO" id="GO:0008270">
    <property type="term" value="F:zinc ion binding"/>
    <property type="evidence" value="ECO:0007669"/>
    <property type="project" value="UniProtKB-KW"/>
</dbReference>
<evidence type="ECO:0000256" key="3">
    <source>
        <dbReference type="ARBA" id="ARBA00022833"/>
    </source>
</evidence>
<evidence type="ECO:0000256" key="1">
    <source>
        <dbReference type="ARBA" id="ARBA00022723"/>
    </source>
</evidence>
<dbReference type="RefSeq" id="WP_055451483.1">
    <property type="nucleotide sequence ID" value="NZ_CYHF01000010.1"/>
</dbReference>
<protein>
    <submittedName>
        <fullName evidence="5">CHC2 zinc finger</fullName>
    </submittedName>
</protein>
<gene>
    <name evidence="5" type="ORF">Ga0061069_11089</name>
</gene>
<dbReference type="Gene3D" id="3.90.580.10">
    <property type="entry name" value="Zinc finger, CHC2-type domain"/>
    <property type="match status" value="1"/>
</dbReference>
<evidence type="ECO:0000256" key="2">
    <source>
        <dbReference type="ARBA" id="ARBA00022771"/>
    </source>
</evidence>
<dbReference type="SUPFAM" id="SSF57783">
    <property type="entry name" value="Zinc beta-ribbon"/>
    <property type="match status" value="1"/>
</dbReference>
<dbReference type="GO" id="GO:0006269">
    <property type="term" value="P:DNA replication, synthesis of primer"/>
    <property type="evidence" value="ECO:0007669"/>
    <property type="project" value="TreeGrafter"/>
</dbReference>
<dbReference type="InterPro" id="IPR002694">
    <property type="entry name" value="Znf_CHC2"/>
</dbReference>
<dbReference type="EMBL" id="CYHF01000010">
    <property type="protein sequence ID" value="CUA99763.1"/>
    <property type="molecule type" value="Genomic_DNA"/>
</dbReference>
<dbReference type="STRING" id="339866.GCA_001418255_02649"/>
<dbReference type="AlphaFoldDB" id="A0A0K6I9R8"/>
<dbReference type="PANTHER" id="PTHR30313:SF2">
    <property type="entry name" value="DNA PRIMASE"/>
    <property type="match status" value="1"/>
</dbReference>
<proteinExistence type="predicted"/>
<keyword evidence="6" id="KW-1185">Reference proteome</keyword>
<keyword evidence="1" id="KW-0479">Metal-binding</keyword>
<dbReference type="GO" id="GO:0003899">
    <property type="term" value="F:DNA-directed RNA polymerase activity"/>
    <property type="evidence" value="ECO:0007669"/>
    <property type="project" value="InterPro"/>
</dbReference>
<feature type="domain" description="Zinc finger CHC2-type" evidence="4">
    <location>
        <begin position="45"/>
        <end position="98"/>
    </location>
</feature>
<dbReference type="InterPro" id="IPR050219">
    <property type="entry name" value="DnaG_primase"/>
</dbReference>
<keyword evidence="2" id="KW-0863">Zinc-finger</keyword>
<keyword evidence="3" id="KW-0862">Zinc</keyword>
<evidence type="ECO:0000313" key="5">
    <source>
        <dbReference type="EMBL" id="CUA99763.1"/>
    </source>
</evidence>
<dbReference type="Proteomes" id="UP000183649">
    <property type="component" value="Unassembled WGS sequence"/>
</dbReference>
<dbReference type="Pfam" id="PF01807">
    <property type="entry name" value="Zn_ribbon_DnaG"/>
    <property type="match status" value="1"/>
</dbReference>
<evidence type="ECO:0000313" key="6">
    <source>
        <dbReference type="Proteomes" id="UP000183649"/>
    </source>
</evidence>
<dbReference type="GO" id="GO:0003677">
    <property type="term" value="F:DNA binding"/>
    <property type="evidence" value="ECO:0007669"/>
    <property type="project" value="InterPro"/>
</dbReference>
<dbReference type="PANTHER" id="PTHR30313">
    <property type="entry name" value="DNA PRIMASE"/>
    <property type="match status" value="1"/>
</dbReference>
<sequence length="106" mass="11612">MSAATRHRIAALLRPQFDRTRLPDPERYYVGQLGALQGRGVWRDAVCPFHPDTRPSLRVNVQSGAFRCMACGASGGDVLAFQMQRNGQSFIAACKVLGAWVGGRHV</sequence>
<organism evidence="5 6">
    <name type="scientific">Thiomonas bhubaneswarensis</name>
    <dbReference type="NCBI Taxonomy" id="339866"/>
    <lineage>
        <taxon>Bacteria</taxon>
        <taxon>Pseudomonadati</taxon>
        <taxon>Pseudomonadota</taxon>
        <taxon>Betaproteobacteria</taxon>
        <taxon>Burkholderiales</taxon>
        <taxon>Thiomonas</taxon>
    </lineage>
</organism>
<name>A0A0K6I9R8_9BURK</name>
<dbReference type="GO" id="GO:0005737">
    <property type="term" value="C:cytoplasm"/>
    <property type="evidence" value="ECO:0007669"/>
    <property type="project" value="TreeGrafter"/>
</dbReference>
<evidence type="ECO:0000259" key="4">
    <source>
        <dbReference type="SMART" id="SM00400"/>
    </source>
</evidence>
<dbReference type="OrthoDB" id="5639125at2"/>
<accession>A0A0K6I9R8</accession>
<dbReference type="InterPro" id="IPR036977">
    <property type="entry name" value="DNA_primase_Znf_CHC2"/>
</dbReference>